<name>A0A7K3WW88_9FLAO</name>
<organism evidence="2 3">
    <name type="scientific">Cryomorpha ignava</name>
    <dbReference type="NCBI Taxonomy" id="101383"/>
    <lineage>
        <taxon>Bacteria</taxon>
        <taxon>Pseudomonadati</taxon>
        <taxon>Bacteroidota</taxon>
        <taxon>Flavobacteriia</taxon>
        <taxon>Flavobacteriales</taxon>
        <taxon>Cryomorphaceae</taxon>
        <taxon>Cryomorpha</taxon>
    </lineage>
</organism>
<dbReference type="InterPro" id="IPR047650">
    <property type="entry name" value="Transpos_IS110"/>
</dbReference>
<evidence type="ECO:0000313" key="3">
    <source>
        <dbReference type="Proteomes" id="UP000486602"/>
    </source>
</evidence>
<comment type="caution">
    <text evidence="2">The sequence shown here is derived from an EMBL/GenBank/DDBJ whole genome shotgun (WGS) entry which is preliminary data.</text>
</comment>
<evidence type="ECO:0000259" key="1">
    <source>
        <dbReference type="Pfam" id="PF01548"/>
    </source>
</evidence>
<dbReference type="RefSeq" id="WP_163287232.1">
    <property type="nucleotide sequence ID" value="NZ_JAAGVY010000080.1"/>
</dbReference>
<dbReference type="GO" id="GO:0003677">
    <property type="term" value="F:DNA binding"/>
    <property type="evidence" value="ECO:0007669"/>
    <property type="project" value="InterPro"/>
</dbReference>
<evidence type="ECO:0000313" key="2">
    <source>
        <dbReference type="EMBL" id="NEN25786.1"/>
    </source>
</evidence>
<dbReference type="InterPro" id="IPR002525">
    <property type="entry name" value="Transp_IS110-like_N"/>
</dbReference>
<dbReference type="AlphaFoldDB" id="A0A7K3WW88"/>
<proteinExistence type="predicted"/>
<reference evidence="2 3" key="1">
    <citation type="submission" date="2020-02" db="EMBL/GenBank/DDBJ databases">
        <title>Out from the shadows clarifying the taxonomy of the family Cryomorphaceae and related taxa by utilizing the GTDB taxonomic framework.</title>
        <authorList>
            <person name="Bowman J.P."/>
        </authorList>
    </citation>
    <scope>NUCLEOTIDE SEQUENCE [LARGE SCALE GENOMIC DNA]</scope>
    <source>
        <strain evidence="2 3">QSSC 1-22</strain>
    </source>
</reference>
<dbReference type="Pfam" id="PF01548">
    <property type="entry name" value="DEDD_Tnp_IS110"/>
    <property type="match status" value="1"/>
</dbReference>
<feature type="domain" description="Transposase IS110-like N-terminal" evidence="1">
    <location>
        <begin position="9"/>
        <end position="150"/>
    </location>
</feature>
<keyword evidence="3" id="KW-1185">Reference proteome</keyword>
<dbReference type="EMBL" id="JAAGVY010000080">
    <property type="protein sequence ID" value="NEN25786.1"/>
    <property type="molecule type" value="Genomic_DNA"/>
</dbReference>
<gene>
    <name evidence="2" type="ORF">G3O08_20050</name>
</gene>
<dbReference type="Proteomes" id="UP000486602">
    <property type="component" value="Unassembled WGS sequence"/>
</dbReference>
<dbReference type="PANTHER" id="PTHR33055">
    <property type="entry name" value="TRANSPOSASE FOR INSERTION SEQUENCE ELEMENT IS1111A"/>
    <property type="match status" value="1"/>
</dbReference>
<dbReference type="PANTHER" id="PTHR33055:SF3">
    <property type="entry name" value="PUTATIVE TRANSPOSASE FOR IS117-RELATED"/>
    <property type="match status" value="1"/>
</dbReference>
<protein>
    <submittedName>
        <fullName evidence="2">IS110 family transposase</fullName>
    </submittedName>
</protein>
<dbReference type="GO" id="GO:0006313">
    <property type="term" value="P:DNA transposition"/>
    <property type="evidence" value="ECO:0007669"/>
    <property type="project" value="InterPro"/>
</dbReference>
<sequence>MKNFKETLGIDLSKVTLDAYLHSRKAYQQFENNEEGFKAMLTWARIEGKVKSAELLICFEHTGLYGMKLATFLEKKKRSYCMVPSIEIKRSLGMVRGKDDRVDAMRIAQYAHLRRESIKETRLPSKLLQKMKQLIALREKMVVQRAGYYTQLGELKRVYKKGENPPLFTIQEKLVAELTKAIAIVENEIIDLINGDAEVVFKSLKALGYYD</sequence>
<accession>A0A7K3WW88</accession>
<dbReference type="GO" id="GO:0004803">
    <property type="term" value="F:transposase activity"/>
    <property type="evidence" value="ECO:0007669"/>
    <property type="project" value="InterPro"/>
</dbReference>